<evidence type="ECO:0000313" key="4">
    <source>
        <dbReference type="Proteomes" id="UP000192920"/>
    </source>
</evidence>
<protein>
    <submittedName>
        <fullName evidence="3">Uncharacterized protein</fullName>
    </submittedName>
</protein>
<evidence type="ECO:0000256" key="1">
    <source>
        <dbReference type="SAM" id="MobiDB-lite"/>
    </source>
</evidence>
<dbReference type="STRING" id="1123014.SAMN02745746_00139"/>
<dbReference type="Proteomes" id="UP000192920">
    <property type="component" value="Unassembled WGS sequence"/>
</dbReference>
<feature type="region of interest" description="Disordered" evidence="1">
    <location>
        <begin position="96"/>
        <end position="118"/>
    </location>
</feature>
<keyword evidence="2" id="KW-0812">Transmembrane</keyword>
<dbReference type="AlphaFoldDB" id="A0A1Y6B7S3"/>
<keyword evidence="2" id="KW-1133">Transmembrane helix</keyword>
<organism evidence="3 4">
    <name type="scientific">Pseudogulbenkiania subflava DSM 22618</name>
    <dbReference type="NCBI Taxonomy" id="1123014"/>
    <lineage>
        <taxon>Bacteria</taxon>
        <taxon>Pseudomonadati</taxon>
        <taxon>Pseudomonadota</taxon>
        <taxon>Betaproteobacteria</taxon>
        <taxon>Neisseriales</taxon>
        <taxon>Chromobacteriaceae</taxon>
        <taxon>Pseudogulbenkiania</taxon>
    </lineage>
</organism>
<sequence length="118" mass="12389">MLTPRDLPVLISTVWFISAALVTGIKKTRTSPGFRLLTKGFDALLQDPAKPGLSITVVDSAASQSIPNPSLSQSKIGTQSALALQGSLATLKRDYQQGTNAQSSFQPMLSPARSGTSS</sequence>
<dbReference type="EMBL" id="FXAG01000001">
    <property type="protein sequence ID" value="SME93150.1"/>
    <property type="molecule type" value="Genomic_DNA"/>
</dbReference>
<evidence type="ECO:0000313" key="3">
    <source>
        <dbReference type="EMBL" id="SME93150.1"/>
    </source>
</evidence>
<name>A0A1Y6B7S3_9NEIS</name>
<keyword evidence="2" id="KW-0472">Membrane</keyword>
<accession>A0A1Y6B7S3</accession>
<keyword evidence="4" id="KW-1185">Reference proteome</keyword>
<gene>
    <name evidence="3" type="ORF">SAMN02745746_00139</name>
</gene>
<feature type="transmembrane region" description="Helical" evidence="2">
    <location>
        <begin position="6"/>
        <end position="25"/>
    </location>
</feature>
<evidence type="ECO:0000256" key="2">
    <source>
        <dbReference type="SAM" id="Phobius"/>
    </source>
</evidence>
<reference evidence="4" key="1">
    <citation type="submission" date="2017-04" db="EMBL/GenBank/DDBJ databases">
        <authorList>
            <person name="Varghese N."/>
            <person name="Submissions S."/>
        </authorList>
    </citation>
    <scope>NUCLEOTIDE SEQUENCE [LARGE SCALE GENOMIC DNA]</scope>
    <source>
        <strain evidence="4">DSM 22618</strain>
    </source>
</reference>
<proteinExistence type="predicted"/>